<dbReference type="KEGG" id="llu:AKJ09_11204"/>
<name>A0A0K1QFI7_9BACT</name>
<protein>
    <recommendedName>
        <fullName evidence="3">DUF4177 domain-containing protein</fullName>
    </recommendedName>
</protein>
<dbReference type="EMBL" id="CP012333">
    <property type="protein sequence ID" value="AKV04541.1"/>
    <property type="molecule type" value="Genomic_DNA"/>
</dbReference>
<organism evidence="1 2">
    <name type="scientific">Labilithrix luteola</name>
    <dbReference type="NCBI Taxonomy" id="1391654"/>
    <lineage>
        <taxon>Bacteria</taxon>
        <taxon>Pseudomonadati</taxon>
        <taxon>Myxococcota</taxon>
        <taxon>Polyangia</taxon>
        <taxon>Polyangiales</taxon>
        <taxon>Labilitrichaceae</taxon>
        <taxon>Labilithrix</taxon>
    </lineage>
</organism>
<dbReference type="Proteomes" id="UP000064967">
    <property type="component" value="Chromosome"/>
</dbReference>
<dbReference type="Pfam" id="PF13783">
    <property type="entry name" value="DUF4177"/>
    <property type="match status" value="1"/>
</dbReference>
<evidence type="ECO:0008006" key="3">
    <source>
        <dbReference type="Google" id="ProtNLM"/>
    </source>
</evidence>
<dbReference type="AlphaFoldDB" id="A0A0K1QFI7"/>
<evidence type="ECO:0000313" key="2">
    <source>
        <dbReference type="Proteomes" id="UP000064967"/>
    </source>
</evidence>
<dbReference type="InterPro" id="IPR025234">
    <property type="entry name" value="YjzH-like"/>
</dbReference>
<accession>A0A0K1QFI7</accession>
<gene>
    <name evidence="1" type="ORF">AKJ09_11204</name>
</gene>
<evidence type="ECO:0000313" key="1">
    <source>
        <dbReference type="EMBL" id="AKV04541.1"/>
    </source>
</evidence>
<dbReference type="PATRIC" id="fig|1391654.3.peg.11373"/>
<proteinExistence type="predicted"/>
<reference evidence="1 2" key="1">
    <citation type="submission" date="2015-08" db="EMBL/GenBank/DDBJ databases">
        <authorList>
            <person name="Babu N.S."/>
            <person name="Beckwith C.J."/>
            <person name="Beseler K.G."/>
            <person name="Brison A."/>
            <person name="Carone J.V."/>
            <person name="Caskin T.P."/>
            <person name="Diamond M."/>
            <person name="Durham M.E."/>
            <person name="Foxe J.M."/>
            <person name="Go M."/>
            <person name="Henderson B.A."/>
            <person name="Jones I.B."/>
            <person name="McGettigan J.A."/>
            <person name="Micheletti S.J."/>
            <person name="Nasrallah M.E."/>
            <person name="Ortiz D."/>
            <person name="Piller C.R."/>
            <person name="Privatt S.R."/>
            <person name="Schneider S.L."/>
            <person name="Sharp S."/>
            <person name="Smith T.C."/>
            <person name="Stanton J.D."/>
            <person name="Ullery H.E."/>
            <person name="Wilson R.J."/>
            <person name="Serrano M.G."/>
            <person name="Buck G."/>
            <person name="Lee V."/>
            <person name="Wang Y."/>
            <person name="Carvalho R."/>
            <person name="Voegtly L."/>
            <person name="Shi R."/>
            <person name="Duckworth R."/>
            <person name="Johnson A."/>
            <person name="Loviza R."/>
            <person name="Walstead R."/>
            <person name="Shah Z."/>
            <person name="Kiflezghi M."/>
            <person name="Wade K."/>
            <person name="Ball S.L."/>
            <person name="Bradley K.W."/>
            <person name="Asai D.J."/>
            <person name="Bowman C.A."/>
            <person name="Russell D.A."/>
            <person name="Pope W.H."/>
            <person name="Jacobs-Sera D."/>
            <person name="Hendrix R.W."/>
            <person name="Hatfull G.F."/>
        </authorList>
    </citation>
    <scope>NUCLEOTIDE SEQUENCE [LARGE SCALE GENOMIC DNA]</scope>
    <source>
        <strain evidence="1 2">DSM 27648</strain>
    </source>
</reference>
<dbReference type="STRING" id="1391654.AKJ09_11204"/>
<keyword evidence="2" id="KW-1185">Reference proteome</keyword>
<sequence>MRWEYKRLEFGIAEVASQVFQDELDAAGREGWELVATIQHARHGYSQQVHLVFKRSAVAKGIEPGPLRVARSASRAR</sequence>